<proteinExistence type="predicted"/>
<feature type="domain" description="Cysteine-rich small" evidence="1">
    <location>
        <begin position="11"/>
        <end position="92"/>
    </location>
</feature>
<dbReference type="Pfam" id="PF04071">
    <property type="entry name" value="zf-like"/>
    <property type="match status" value="1"/>
</dbReference>
<gene>
    <name evidence="2" type="ORF">H9723_09865</name>
</gene>
<organism evidence="2 3">
    <name type="scientific">Candidatus Mediterraneibacter stercoravium</name>
    <dbReference type="NCBI Taxonomy" id="2838685"/>
    <lineage>
        <taxon>Bacteria</taxon>
        <taxon>Bacillati</taxon>
        <taxon>Bacillota</taxon>
        <taxon>Clostridia</taxon>
        <taxon>Lachnospirales</taxon>
        <taxon>Lachnospiraceae</taxon>
        <taxon>Mediterraneibacter</taxon>
    </lineage>
</organism>
<dbReference type="Proteomes" id="UP000824116">
    <property type="component" value="Unassembled WGS sequence"/>
</dbReference>
<evidence type="ECO:0000259" key="1">
    <source>
        <dbReference type="Pfam" id="PF04071"/>
    </source>
</evidence>
<comment type="caution">
    <text evidence="2">The sequence shown here is derived from an EMBL/GenBank/DDBJ whole genome shotgun (WGS) entry which is preliminary data.</text>
</comment>
<dbReference type="InterPro" id="IPR007212">
    <property type="entry name" value="Zf-like"/>
</dbReference>
<evidence type="ECO:0000313" key="2">
    <source>
        <dbReference type="EMBL" id="HIZ75524.1"/>
    </source>
</evidence>
<reference evidence="2" key="1">
    <citation type="journal article" date="2021" name="PeerJ">
        <title>Extensive microbial diversity within the chicken gut microbiome revealed by metagenomics and culture.</title>
        <authorList>
            <person name="Gilroy R."/>
            <person name="Ravi A."/>
            <person name="Getino M."/>
            <person name="Pursley I."/>
            <person name="Horton D.L."/>
            <person name="Alikhan N.F."/>
            <person name="Baker D."/>
            <person name="Gharbi K."/>
            <person name="Hall N."/>
            <person name="Watson M."/>
            <person name="Adriaenssens E.M."/>
            <person name="Foster-Nyarko E."/>
            <person name="Jarju S."/>
            <person name="Secka A."/>
            <person name="Antonio M."/>
            <person name="Oren A."/>
            <person name="Chaudhuri R.R."/>
            <person name="La Ragione R."/>
            <person name="Hildebrand F."/>
            <person name="Pallen M.J."/>
        </authorList>
    </citation>
    <scope>NUCLEOTIDE SEQUENCE</scope>
    <source>
        <strain evidence="2">CHK196-3914</strain>
    </source>
</reference>
<sequence>MEKPYWEGKEYSYFSHKNCEYFPCHKGADPEDFNCLFCYCPLYALGENCGGNFCYTESGIKDCTNCLLPHKRRNYGYVTGKYRELAELMKKMREREEGKKTQEHQK</sequence>
<name>A0A9D2G9B7_9FIRM</name>
<dbReference type="EMBL" id="DXAY01000232">
    <property type="protein sequence ID" value="HIZ75524.1"/>
    <property type="molecule type" value="Genomic_DNA"/>
</dbReference>
<reference evidence="2" key="2">
    <citation type="submission" date="2021-04" db="EMBL/GenBank/DDBJ databases">
        <authorList>
            <person name="Gilroy R."/>
        </authorList>
    </citation>
    <scope>NUCLEOTIDE SEQUENCE</scope>
    <source>
        <strain evidence="2">CHK196-3914</strain>
    </source>
</reference>
<accession>A0A9D2G9B7</accession>
<dbReference type="AlphaFoldDB" id="A0A9D2G9B7"/>
<evidence type="ECO:0000313" key="3">
    <source>
        <dbReference type="Proteomes" id="UP000824116"/>
    </source>
</evidence>
<protein>
    <submittedName>
        <fullName evidence="2">Cysteine-rich small domain-containing protein</fullName>
    </submittedName>
</protein>